<dbReference type="PROSITE" id="PS00217">
    <property type="entry name" value="SUGAR_TRANSPORT_2"/>
    <property type="match status" value="1"/>
</dbReference>
<feature type="transmembrane region" description="Helical" evidence="5">
    <location>
        <begin position="98"/>
        <end position="117"/>
    </location>
</feature>
<proteinExistence type="predicted"/>
<sequence>MNIPPWRLVILAGIVSFCANWSFAFQITYVNTSVDTFYKLAKTAYRESRGCRTCTMPESEWLSEWSVVVSMFYPGTIGGFFMVPFLTNNMGIKKAQCLICLAATCGVMVHILALYFLHMGEALFATLLSLGRVMIGLQAGSSLCLLPLYIIEISPPAHRAFLNNFQQLSQSFATLLGLIFGSEEILPLGNARYITMQIIALVPVLFLFFVLIITPPTPNYLKKFKPECIHEAAESKMFYFGMDRSESYRPLISNYDFEDSNHNRKYSLRKNWRHSMKGFLIGVVVACSYAFTGDDLIDTFSANMLIGENAPKNVHQSTDAFTILISDALGVVLFIASLIGVYLADRYGRRKLVLTGLFGTCVANLLASLINSDRLFVAMCFAMTKMFIGLGCGGPAWFITSELVDPDYAWIFQPLSTGILLSSTMIETYFYLMVDSLVGSYSLIILAAAPAFVAGILIYLYLPETRGKSYEEIQYVLDSNRFSGIQQHRTVFNHYGSFEEHGF</sequence>
<evidence type="ECO:0000256" key="5">
    <source>
        <dbReference type="SAM" id="Phobius"/>
    </source>
</evidence>
<reference evidence="7 8" key="1">
    <citation type="submission" date="2020-04" db="EMBL/GenBank/DDBJ databases">
        <authorList>
            <person name="Laetsch R D."/>
            <person name="Stevens L."/>
            <person name="Kumar S."/>
            <person name="Blaxter L. M."/>
        </authorList>
    </citation>
    <scope>NUCLEOTIDE SEQUENCE [LARGE SCALE GENOMIC DNA]</scope>
</reference>
<dbReference type="AlphaFoldDB" id="A0A8S1EFC0"/>
<feature type="transmembrane region" description="Helical" evidence="5">
    <location>
        <begin position="193"/>
        <end position="213"/>
    </location>
</feature>
<dbReference type="GO" id="GO:0016020">
    <property type="term" value="C:membrane"/>
    <property type="evidence" value="ECO:0007669"/>
    <property type="project" value="UniProtKB-SubCell"/>
</dbReference>
<dbReference type="InterPro" id="IPR005829">
    <property type="entry name" value="Sugar_transporter_CS"/>
</dbReference>
<dbReference type="PANTHER" id="PTHR23503">
    <property type="entry name" value="SOLUTE CARRIER FAMILY 2"/>
    <property type="match status" value="1"/>
</dbReference>
<evidence type="ECO:0000256" key="3">
    <source>
        <dbReference type="ARBA" id="ARBA00022989"/>
    </source>
</evidence>
<name>A0A8S1EFC0_9PELO</name>
<dbReference type="SUPFAM" id="SSF103473">
    <property type="entry name" value="MFS general substrate transporter"/>
    <property type="match status" value="1"/>
</dbReference>
<feature type="domain" description="Major facilitator superfamily (MFS) profile" evidence="6">
    <location>
        <begin position="8"/>
        <end position="466"/>
    </location>
</feature>
<keyword evidence="3 5" id="KW-1133">Transmembrane helix</keyword>
<evidence type="ECO:0000313" key="7">
    <source>
        <dbReference type="EMBL" id="CAB3399420.1"/>
    </source>
</evidence>
<feature type="transmembrane region" description="Helical" evidence="5">
    <location>
        <begin position="438"/>
        <end position="462"/>
    </location>
</feature>
<dbReference type="PROSITE" id="PS50850">
    <property type="entry name" value="MFS"/>
    <property type="match status" value="1"/>
</dbReference>
<gene>
    <name evidence="7" type="ORF">CBOVIS_LOCUS2545</name>
</gene>
<evidence type="ECO:0000256" key="4">
    <source>
        <dbReference type="ARBA" id="ARBA00023136"/>
    </source>
</evidence>
<dbReference type="Pfam" id="PF00083">
    <property type="entry name" value="Sugar_tr"/>
    <property type="match status" value="1"/>
</dbReference>
<dbReference type="InterPro" id="IPR036259">
    <property type="entry name" value="MFS_trans_sf"/>
</dbReference>
<feature type="transmembrane region" description="Helical" evidence="5">
    <location>
        <begin position="410"/>
        <end position="432"/>
    </location>
</feature>
<keyword evidence="2 5" id="KW-0812">Transmembrane</keyword>
<evidence type="ECO:0000313" key="8">
    <source>
        <dbReference type="Proteomes" id="UP000494206"/>
    </source>
</evidence>
<feature type="transmembrane region" description="Helical" evidence="5">
    <location>
        <begin position="376"/>
        <end position="398"/>
    </location>
</feature>
<feature type="transmembrane region" description="Helical" evidence="5">
    <location>
        <begin position="352"/>
        <end position="370"/>
    </location>
</feature>
<dbReference type="EMBL" id="CADEPM010000002">
    <property type="protein sequence ID" value="CAB3399420.1"/>
    <property type="molecule type" value="Genomic_DNA"/>
</dbReference>
<dbReference type="Proteomes" id="UP000494206">
    <property type="component" value="Unassembled WGS sequence"/>
</dbReference>
<dbReference type="GO" id="GO:0015149">
    <property type="term" value="F:hexose transmembrane transporter activity"/>
    <property type="evidence" value="ECO:0007669"/>
    <property type="project" value="TreeGrafter"/>
</dbReference>
<dbReference type="PANTHER" id="PTHR23503:SF11">
    <property type="entry name" value="MAJOR FACILITATOR SUPERFAMILY (MFS) PROFILE DOMAIN-CONTAINING PROTEIN"/>
    <property type="match status" value="1"/>
</dbReference>
<comment type="caution">
    <text evidence="7">The sequence shown here is derived from an EMBL/GenBank/DDBJ whole genome shotgun (WGS) entry which is preliminary data.</text>
</comment>
<dbReference type="InterPro" id="IPR005828">
    <property type="entry name" value="MFS_sugar_transport-like"/>
</dbReference>
<keyword evidence="8" id="KW-1185">Reference proteome</keyword>
<keyword evidence="4 5" id="KW-0472">Membrane</keyword>
<accession>A0A8S1EFC0</accession>
<evidence type="ECO:0000259" key="6">
    <source>
        <dbReference type="PROSITE" id="PS50850"/>
    </source>
</evidence>
<organism evidence="7 8">
    <name type="scientific">Caenorhabditis bovis</name>
    <dbReference type="NCBI Taxonomy" id="2654633"/>
    <lineage>
        <taxon>Eukaryota</taxon>
        <taxon>Metazoa</taxon>
        <taxon>Ecdysozoa</taxon>
        <taxon>Nematoda</taxon>
        <taxon>Chromadorea</taxon>
        <taxon>Rhabditida</taxon>
        <taxon>Rhabditina</taxon>
        <taxon>Rhabditomorpha</taxon>
        <taxon>Rhabditoidea</taxon>
        <taxon>Rhabditidae</taxon>
        <taxon>Peloderinae</taxon>
        <taxon>Caenorhabditis</taxon>
    </lineage>
</organism>
<feature type="transmembrane region" description="Helical" evidence="5">
    <location>
        <begin position="320"/>
        <end position="343"/>
    </location>
</feature>
<dbReference type="InterPro" id="IPR020846">
    <property type="entry name" value="MFS_dom"/>
</dbReference>
<evidence type="ECO:0000256" key="1">
    <source>
        <dbReference type="ARBA" id="ARBA00004141"/>
    </source>
</evidence>
<protein>
    <recommendedName>
        <fullName evidence="6">Major facilitator superfamily (MFS) profile domain-containing protein</fullName>
    </recommendedName>
</protein>
<feature type="transmembrane region" description="Helical" evidence="5">
    <location>
        <begin position="274"/>
        <end position="291"/>
    </location>
</feature>
<comment type="subcellular location">
    <subcellularLocation>
        <location evidence="1">Membrane</location>
        <topology evidence="1">Multi-pass membrane protein</topology>
    </subcellularLocation>
</comment>
<dbReference type="InterPro" id="IPR045263">
    <property type="entry name" value="GLUT"/>
</dbReference>
<dbReference type="Gene3D" id="1.20.1250.20">
    <property type="entry name" value="MFS general substrate transporter like domains"/>
    <property type="match status" value="1"/>
</dbReference>
<dbReference type="PROSITE" id="PS00216">
    <property type="entry name" value="SUGAR_TRANSPORT_1"/>
    <property type="match status" value="1"/>
</dbReference>
<feature type="transmembrane region" description="Helical" evidence="5">
    <location>
        <begin position="65"/>
        <end position="86"/>
    </location>
</feature>
<evidence type="ECO:0000256" key="2">
    <source>
        <dbReference type="ARBA" id="ARBA00022692"/>
    </source>
</evidence>
<dbReference type="OrthoDB" id="4142200at2759"/>